<reference evidence="3" key="1">
    <citation type="journal article" date="2017" name="Nature">
        <title>The genome of Chenopodium quinoa.</title>
        <authorList>
            <person name="Jarvis D.E."/>
            <person name="Ho Y.S."/>
            <person name="Lightfoot D.J."/>
            <person name="Schmoeckel S.M."/>
            <person name="Li B."/>
            <person name="Borm T.J.A."/>
            <person name="Ohyanagi H."/>
            <person name="Mineta K."/>
            <person name="Michell C.T."/>
            <person name="Saber N."/>
            <person name="Kharbatia N.M."/>
            <person name="Rupper R.R."/>
            <person name="Sharp A.R."/>
            <person name="Dally N."/>
            <person name="Boughton B.A."/>
            <person name="Woo Y.H."/>
            <person name="Gao G."/>
            <person name="Schijlen E.G.W.M."/>
            <person name="Guo X."/>
            <person name="Momin A.A."/>
            <person name="Negrao S."/>
            <person name="Al-Babili S."/>
            <person name="Gehring C."/>
            <person name="Roessner U."/>
            <person name="Jung C."/>
            <person name="Murphy K."/>
            <person name="Arold S.T."/>
            <person name="Gojobori T."/>
            <person name="van der Linden C.G."/>
            <person name="van Loo E.N."/>
            <person name="Jellen E.N."/>
            <person name="Maughan P.J."/>
            <person name="Tester M."/>
        </authorList>
    </citation>
    <scope>NUCLEOTIDE SEQUENCE [LARGE SCALE GENOMIC DNA]</scope>
    <source>
        <strain evidence="3">cv. PI 614886</strain>
    </source>
</reference>
<evidence type="ECO:0000259" key="2">
    <source>
        <dbReference type="Pfam" id="PF14392"/>
    </source>
</evidence>
<name>A0A803MV72_CHEQI</name>
<feature type="domain" description="Zinc knuckle CX2CX4HX4C" evidence="2">
    <location>
        <begin position="144"/>
        <end position="191"/>
    </location>
</feature>
<dbReference type="InterPro" id="IPR040256">
    <property type="entry name" value="At4g02000-like"/>
</dbReference>
<reference evidence="3" key="2">
    <citation type="submission" date="2021-03" db="UniProtKB">
        <authorList>
            <consortium name="EnsemblPlants"/>
        </authorList>
    </citation>
    <scope>IDENTIFICATION</scope>
</reference>
<dbReference type="Gene3D" id="3.60.10.10">
    <property type="entry name" value="Endonuclease/exonuclease/phosphatase"/>
    <property type="match status" value="1"/>
</dbReference>
<keyword evidence="4" id="KW-1185">Reference proteome</keyword>
<proteinExistence type="predicted"/>
<protein>
    <recommendedName>
        <fullName evidence="2">Zinc knuckle CX2CX4HX4C domain-containing protein</fullName>
    </recommendedName>
</protein>
<dbReference type="Proteomes" id="UP000596660">
    <property type="component" value="Unplaced"/>
</dbReference>
<dbReference type="InterPro" id="IPR025836">
    <property type="entry name" value="Zn_knuckle_CX2CX4HX4C"/>
</dbReference>
<evidence type="ECO:0000256" key="1">
    <source>
        <dbReference type="SAM" id="MobiDB-lite"/>
    </source>
</evidence>
<dbReference type="AlphaFoldDB" id="A0A803MV72"/>
<evidence type="ECO:0000313" key="3">
    <source>
        <dbReference type="EnsemblPlants" id="AUR62035799-RA:cds"/>
    </source>
</evidence>
<feature type="region of interest" description="Disordered" evidence="1">
    <location>
        <begin position="341"/>
        <end position="360"/>
    </location>
</feature>
<dbReference type="PANTHER" id="PTHR31286:SF167">
    <property type="entry name" value="OS09G0268800 PROTEIN"/>
    <property type="match status" value="1"/>
</dbReference>
<sequence length="513" mass="58835">MVEELVKDWEKLRLTDEEGVVLGGDYIEHVSEDMKAKINLTLVGKLWTVKPYNLEAMKRTLMNVWRLKEKFAIMVVETNLFVFQFFCEDDKDQTPMWVRLIDVPLNKRSVAVMYDVGEFLGGFIEADETDPLGWNDCLRIKVLVDINKPLRRGLFLAMGQNKPRWVDIKYETLADFCFFYGRLEHTEKECQFKEQAKEEDEKMVFQYGLWLRASPKKKPKIDNADRETEKIWMERLKKSGVSKKTPTYNDPNVIKLGSVGAARKLAFNSPKNDDIKERKAPLRNREAELCAVWDNKGEKLVFRSMGAVMNAEKEFKYERVEIEGVADSNQEVLVMNVKEGDGKDVKKGGEREEREHGRKMNVKDETKGVDVEMGDKGRGLKKLASVGEGRKRSGGLALLWKDTVEVEIKSYSLHHIDSWVKIPSMQGWRFTGVYGHPKAEKKKLTCEMLENLRGNPIIPWLCGGDFNMMLMASEKQGGSEFLMGEAEGFRMAVEVCELADLGNVGHGFTWTNN</sequence>
<dbReference type="Gramene" id="AUR62035799-RA">
    <property type="protein sequence ID" value="AUR62035799-RA:cds"/>
    <property type="gene ID" value="AUR62035799"/>
</dbReference>
<dbReference type="Pfam" id="PF14392">
    <property type="entry name" value="zf-CCHC_4"/>
    <property type="match status" value="1"/>
</dbReference>
<dbReference type="PANTHER" id="PTHR31286">
    <property type="entry name" value="GLYCINE-RICH CELL WALL STRUCTURAL PROTEIN 1.8-LIKE"/>
    <property type="match status" value="1"/>
</dbReference>
<organism evidence="3 4">
    <name type="scientific">Chenopodium quinoa</name>
    <name type="common">Quinoa</name>
    <dbReference type="NCBI Taxonomy" id="63459"/>
    <lineage>
        <taxon>Eukaryota</taxon>
        <taxon>Viridiplantae</taxon>
        <taxon>Streptophyta</taxon>
        <taxon>Embryophyta</taxon>
        <taxon>Tracheophyta</taxon>
        <taxon>Spermatophyta</taxon>
        <taxon>Magnoliopsida</taxon>
        <taxon>eudicotyledons</taxon>
        <taxon>Gunneridae</taxon>
        <taxon>Pentapetalae</taxon>
        <taxon>Caryophyllales</taxon>
        <taxon>Chenopodiaceae</taxon>
        <taxon>Chenopodioideae</taxon>
        <taxon>Atripliceae</taxon>
        <taxon>Chenopodium</taxon>
    </lineage>
</organism>
<evidence type="ECO:0000313" key="4">
    <source>
        <dbReference type="Proteomes" id="UP000596660"/>
    </source>
</evidence>
<dbReference type="EnsemblPlants" id="AUR62035799-RA">
    <property type="protein sequence ID" value="AUR62035799-RA:cds"/>
    <property type="gene ID" value="AUR62035799"/>
</dbReference>
<dbReference type="InterPro" id="IPR036691">
    <property type="entry name" value="Endo/exonu/phosph_ase_sf"/>
</dbReference>
<dbReference type="SUPFAM" id="SSF56219">
    <property type="entry name" value="DNase I-like"/>
    <property type="match status" value="1"/>
</dbReference>
<accession>A0A803MV72</accession>